<sequence length="123" mass="13905">MEDFDRCKRYSCGSVMLAWTSTSLSNATKSDTTDLGGCVPLIMSYICLVLSRFRLHPRLSCFVIFQRARVPQHHHCCNATSIASLLVLFRCVVAALFLFLTADFDSILLHFCYSSSHSCLREE</sequence>
<dbReference type="Proteomes" id="UP001341840">
    <property type="component" value="Unassembled WGS sequence"/>
</dbReference>
<evidence type="ECO:0000256" key="1">
    <source>
        <dbReference type="SAM" id="Phobius"/>
    </source>
</evidence>
<gene>
    <name evidence="2" type="ORF">PIB30_032636</name>
</gene>
<feature type="transmembrane region" description="Helical" evidence="1">
    <location>
        <begin position="76"/>
        <end position="100"/>
    </location>
</feature>
<accession>A0ABU6VE93</accession>
<evidence type="ECO:0000313" key="2">
    <source>
        <dbReference type="EMBL" id="MED6170606.1"/>
    </source>
</evidence>
<keyword evidence="1" id="KW-0812">Transmembrane</keyword>
<reference evidence="2 3" key="1">
    <citation type="journal article" date="2023" name="Plants (Basel)">
        <title>Bridging the Gap: Combining Genomics and Transcriptomics Approaches to Understand Stylosanthes scabra, an Orphan Legume from the Brazilian Caatinga.</title>
        <authorList>
            <person name="Ferreira-Neto J.R.C."/>
            <person name="da Silva M.D."/>
            <person name="Binneck E."/>
            <person name="de Melo N.F."/>
            <person name="da Silva R.H."/>
            <person name="de Melo A.L.T.M."/>
            <person name="Pandolfi V."/>
            <person name="Bustamante F.O."/>
            <person name="Brasileiro-Vidal A.C."/>
            <person name="Benko-Iseppon A.M."/>
        </authorList>
    </citation>
    <scope>NUCLEOTIDE SEQUENCE [LARGE SCALE GENOMIC DNA]</scope>
    <source>
        <tissue evidence="2">Leaves</tissue>
    </source>
</reference>
<name>A0ABU6VE93_9FABA</name>
<keyword evidence="1" id="KW-1133">Transmembrane helix</keyword>
<proteinExistence type="predicted"/>
<comment type="caution">
    <text evidence="2">The sequence shown here is derived from an EMBL/GenBank/DDBJ whole genome shotgun (WGS) entry which is preliminary data.</text>
</comment>
<keyword evidence="1" id="KW-0472">Membrane</keyword>
<organism evidence="2 3">
    <name type="scientific">Stylosanthes scabra</name>
    <dbReference type="NCBI Taxonomy" id="79078"/>
    <lineage>
        <taxon>Eukaryota</taxon>
        <taxon>Viridiplantae</taxon>
        <taxon>Streptophyta</taxon>
        <taxon>Embryophyta</taxon>
        <taxon>Tracheophyta</taxon>
        <taxon>Spermatophyta</taxon>
        <taxon>Magnoliopsida</taxon>
        <taxon>eudicotyledons</taxon>
        <taxon>Gunneridae</taxon>
        <taxon>Pentapetalae</taxon>
        <taxon>rosids</taxon>
        <taxon>fabids</taxon>
        <taxon>Fabales</taxon>
        <taxon>Fabaceae</taxon>
        <taxon>Papilionoideae</taxon>
        <taxon>50 kb inversion clade</taxon>
        <taxon>dalbergioids sensu lato</taxon>
        <taxon>Dalbergieae</taxon>
        <taxon>Pterocarpus clade</taxon>
        <taxon>Stylosanthes</taxon>
    </lineage>
</organism>
<keyword evidence="3" id="KW-1185">Reference proteome</keyword>
<dbReference type="EMBL" id="JASCZI010151179">
    <property type="protein sequence ID" value="MED6170606.1"/>
    <property type="molecule type" value="Genomic_DNA"/>
</dbReference>
<evidence type="ECO:0000313" key="3">
    <source>
        <dbReference type="Proteomes" id="UP001341840"/>
    </source>
</evidence>
<protein>
    <submittedName>
        <fullName evidence="2">Uncharacterized protein</fullName>
    </submittedName>
</protein>